<evidence type="ECO:0000313" key="2">
    <source>
        <dbReference type="EMBL" id="SVE02448.1"/>
    </source>
</evidence>
<feature type="non-terminal residue" evidence="2">
    <location>
        <position position="237"/>
    </location>
</feature>
<dbReference type="SUPFAM" id="SSF53335">
    <property type="entry name" value="S-adenosyl-L-methionine-dependent methyltransferases"/>
    <property type="match status" value="1"/>
</dbReference>
<reference evidence="2" key="1">
    <citation type="submission" date="2018-05" db="EMBL/GenBank/DDBJ databases">
        <authorList>
            <person name="Lanie J.A."/>
            <person name="Ng W.-L."/>
            <person name="Kazmierczak K.M."/>
            <person name="Andrzejewski T.M."/>
            <person name="Davidsen T.M."/>
            <person name="Wayne K.J."/>
            <person name="Tettelin H."/>
            <person name="Glass J.I."/>
            <person name="Rusch D."/>
            <person name="Podicherti R."/>
            <person name="Tsui H.-C.T."/>
            <person name="Winkler M.E."/>
        </authorList>
    </citation>
    <scope>NUCLEOTIDE SEQUENCE</scope>
</reference>
<dbReference type="Gene3D" id="6.20.50.110">
    <property type="entry name" value="Methyltransferase, zinc-binding domain"/>
    <property type="match status" value="1"/>
</dbReference>
<organism evidence="2">
    <name type="scientific">marine metagenome</name>
    <dbReference type="NCBI Taxonomy" id="408172"/>
    <lineage>
        <taxon>unclassified sequences</taxon>
        <taxon>metagenomes</taxon>
        <taxon>ecological metagenomes</taxon>
    </lineage>
</organism>
<dbReference type="EMBL" id="UINC01188975">
    <property type="protein sequence ID" value="SVE02448.1"/>
    <property type="molecule type" value="Genomic_DNA"/>
</dbReference>
<dbReference type="PANTHER" id="PTHR43861:SF5">
    <property type="entry name" value="BLL5978 PROTEIN"/>
    <property type="match status" value="1"/>
</dbReference>
<dbReference type="Pfam" id="PF08421">
    <property type="entry name" value="Methyltransf_13"/>
    <property type="match status" value="1"/>
</dbReference>
<gene>
    <name evidence="2" type="ORF">METZ01_LOCUS455302</name>
</gene>
<dbReference type="InterPro" id="IPR013630">
    <property type="entry name" value="Methyltransf_Zn-bd_dom_put"/>
</dbReference>
<proteinExistence type="predicted"/>
<dbReference type="PANTHER" id="PTHR43861">
    <property type="entry name" value="TRANS-ACONITATE 2-METHYLTRANSFERASE-RELATED"/>
    <property type="match status" value="1"/>
</dbReference>
<name>A0A383A632_9ZZZZ</name>
<protein>
    <recommendedName>
        <fullName evidence="1">Methyltransferase putative zinc binding domain-containing protein</fullName>
    </recommendedName>
</protein>
<dbReference type="Gene3D" id="3.40.50.150">
    <property type="entry name" value="Vaccinia Virus protein VP39"/>
    <property type="match status" value="1"/>
</dbReference>
<dbReference type="AlphaFoldDB" id="A0A383A632"/>
<dbReference type="InterPro" id="IPR029063">
    <property type="entry name" value="SAM-dependent_MTases_sf"/>
</dbReference>
<feature type="domain" description="Methyltransferase putative zinc binding" evidence="1">
    <location>
        <begin position="10"/>
        <end position="68"/>
    </location>
</feature>
<evidence type="ECO:0000259" key="1">
    <source>
        <dbReference type="Pfam" id="PF08421"/>
    </source>
</evidence>
<dbReference type="Pfam" id="PF13489">
    <property type="entry name" value="Methyltransf_23"/>
    <property type="match status" value="1"/>
</dbReference>
<sequence>MRDQESKRDCRVCRNPTREIVDLGISPPANNFINKIGESATSFPLVVDLCDTCKNIQLRDCLDEKFLYSHYTYLTPNIDTLTNHYEKIISYLQSKSYISNKSSCLEIGSNNGLFLKHLSPKVGNVLGVDPAKNIAKIANDSGIETIPSFFDQITAENIVKDRGSMDLVVARHMFAHNANPSNILLSIKEVLDSNGIIMIENAYAIPTFLGGEFDQIYHEHMFYYTVRSISYLLDSLG</sequence>
<accession>A0A383A632</accession>
<dbReference type="InterPro" id="IPR038576">
    <property type="entry name" value="Methyltransf_Zn-bd_dom_put_sf"/>
</dbReference>